<dbReference type="AlphaFoldDB" id="A0AAU9XK77"/>
<dbReference type="PANTHER" id="PTHR39654:SF2">
    <property type="entry name" value="LEUCINE-RICH REPEAT-CONTAINING PROTEIN 75A-LIKE ISOFORM X1"/>
    <property type="match status" value="1"/>
</dbReference>
<dbReference type="InterPro" id="IPR032675">
    <property type="entry name" value="LRR_dom_sf"/>
</dbReference>
<dbReference type="Proteomes" id="UP001159428">
    <property type="component" value="Unassembled WGS sequence"/>
</dbReference>
<gene>
    <name evidence="1" type="ORF">PMEA_00023836</name>
</gene>
<proteinExistence type="predicted"/>
<name>A0AAU9XK77_9CNID</name>
<dbReference type="EMBL" id="CALNXJ010000044">
    <property type="protein sequence ID" value="CAH3148356.1"/>
    <property type="molecule type" value="Genomic_DNA"/>
</dbReference>
<evidence type="ECO:0000313" key="2">
    <source>
        <dbReference type="Proteomes" id="UP001159428"/>
    </source>
</evidence>
<reference evidence="1 2" key="1">
    <citation type="submission" date="2022-05" db="EMBL/GenBank/DDBJ databases">
        <authorList>
            <consortium name="Genoscope - CEA"/>
            <person name="William W."/>
        </authorList>
    </citation>
    <scope>NUCLEOTIDE SEQUENCE [LARGE SCALE GENOMIC DNA]</scope>
</reference>
<evidence type="ECO:0000313" key="1">
    <source>
        <dbReference type="EMBL" id="CAH3148356.1"/>
    </source>
</evidence>
<dbReference type="SUPFAM" id="SSF52047">
    <property type="entry name" value="RNI-like"/>
    <property type="match status" value="1"/>
</dbReference>
<dbReference type="Gene3D" id="3.80.10.10">
    <property type="entry name" value="Ribonuclease Inhibitor"/>
    <property type="match status" value="1"/>
</dbReference>
<accession>A0AAU9XK77</accession>
<dbReference type="PANTHER" id="PTHR39654">
    <property type="entry name" value="LEUCINE-RICH REPEAT-CONTAINING PROTEIN 75A-LIKE ISOFORM X1"/>
    <property type="match status" value="1"/>
</dbReference>
<sequence length="309" mass="35268">MFCCSSDSVRDKLQPYQLRALYVRQIARLSQKGIFGEAINVFKEVSLDFISKNLGVNSRTKKLSNLAMPDLLSANEFLVDRNAHRYLQRSILDELNFALEANSTKNLSKTNRKNIATFTLQEALLDRNGRQICHICKLLLKHFDFDPASDIMDDLEKSNKVTLSKSNLSVISIYGLDLSKTKNMKKLTALLFRCPNVKKIELVFCSLNNVYALKLLDVAMTLKSLYFMGLRGNQIDMKLVLKLLTLLKDPKYFPNLLWVDLRNNNGIITIPSQFVQLLMERRTQLIALKDTDEKKKSISVQDAINGKVV</sequence>
<keyword evidence="2" id="KW-1185">Reference proteome</keyword>
<comment type="caution">
    <text evidence="1">The sequence shown here is derived from an EMBL/GenBank/DDBJ whole genome shotgun (WGS) entry which is preliminary data.</text>
</comment>
<organism evidence="1 2">
    <name type="scientific">Pocillopora meandrina</name>
    <dbReference type="NCBI Taxonomy" id="46732"/>
    <lineage>
        <taxon>Eukaryota</taxon>
        <taxon>Metazoa</taxon>
        <taxon>Cnidaria</taxon>
        <taxon>Anthozoa</taxon>
        <taxon>Hexacorallia</taxon>
        <taxon>Scleractinia</taxon>
        <taxon>Astrocoeniina</taxon>
        <taxon>Pocilloporidae</taxon>
        <taxon>Pocillopora</taxon>
    </lineage>
</organism>
<protein>
    <submittedName>
        <fullName evidence="1">Uncharacterized protein</fullName>
    </submittedName>
</protein>